<evidence type="ECO:0000256" key="1">
    <source>
        <dbReference type="ARBA" id="ARBA00001974"/>
    </source>
</evidence>
<dbReference type="Gene3D" id="1.20.140.10">
    <property type="entry name" value="Butyryl-CoA Dehydrogenase, subunit A, domain 3"/>
    <property type="match status" value="1"/>
</dbReference>
<evidence type="ECO:0000256" key="5">
    <source>
        <dbReference type="RuleBase" id="RU362125"/>
    </source>
</evidence>
<feature type="domain" description="Acyl-CoA oxidase/dehydrogenase middle" evidence="7">
    <location>
        <begin position="126"/>
        <end position="220"/>
    </location>
</feature>
<dbReference type="SUPFAM" id="SSF47203">
    <property type="entry name" value="Acyl-CoA dehydrogenase C-terminal domain-like"/>
    <property type="match status" value="1"/>
</dbReference>
<name>A0ABY7PIY7_9ACTN</name>
<dbReference type="InterPro" id="IPR006091">
    <property type="entry name" value="Acyl-CoA_Oxase/DH_mid-dom"/>
</dbReference>
<dbReference type="InterPro" id="IPR009075">
    <property type="entry name" value="AcylCo_DH/oxidase_C"/>
</dbReference>
<evidence type="ECO:0000259" key="6">
    <source>
        <dbReference type="Pfam" id="PF00441"/>
    </source>
</evidence>
<dbReference type="SUPFAM" id="SSF56645">
    <property type="entry name" value="Acyl-CoA dehydrogenase NM domain-like"/>
    <property type="match status" value="1"/>
</dbReference>
<dbReference type="InterPro" id="IPR009100">
    <property type="entry name" value="AcylCoA_DH/oxidase_NM_dom_sf"/>
</dbReference>
<feature type="domain" description="Acyl-CoA dehydrogenase/oxidase N-terminal" evidence="8">
    <location>
        <begin position="11"/>
        <end position="122"/>
    </location>
</feature>
<evidence type="ECO:0000313" key="9">
    <source>
        <dbReference type="EMBL" id="WBO69011.1"/>
    </source>
</evidence>
<evidence type="ECO:0000256" key="2">
    <source>
        <dbReference type="ARBA" id="ARBA00009347"/>
    </source>
</evidence>
<dbReference type="Gene3D" id="2.40.110.10">
    <property type="entry name" value="Butyryl-CoA Dehydrogenase, subunit A, domain 2"/>
    <property type="match status" value="1"/>
</dbReference>
<feature type="domain" description="Acyl-CoA dehydrogenase/oxidase C-terminal" evidence="6">
    <location>
        <begin position="232"/>
        <end position="380"/>
    </location>
</feature>
<keyword evidence="5" id="KW-0560">Oxidoreductase</keyword>
<dbReference type="PROSITE" id="PS00073">
    <property type="entry name" value="ACYL_COA_DH_2"/>
    <property type="match status" value="1"/>
</dbReference>
<dbReference type="InterPro" id="IPR013786">
    <property type="entry name" value="AcylCoA_DH/ox_N"/>
</dbReference>
<dbReference type="RefSeq" id="WP_270086228.1">
    <property type="nucleotide sequence ID" value="NZ_CP115300.1"/>
</dbReference>
<keyword evidence="10" id="KW-1185">Reference proteome</keyword>
<dbReference type="Proteomes" id="UP001212326">
    <property type="component" value="Chromosome"/>
</dbReference>
<dbReference type="InterPro" id="IPR046373">
    <property type="entry name" value="Acyl-CoA_Oxase/DH_mid-dom_sf"/>
</dbReference>
<dbReference type="PANTHER" id="PTHR43884:SF12">
    <property type="entry name" value="ISOVALERYL-COA DEHYDROGENASE, MITOCHONDRIAL-RELATED"/>
    <property type="match status" value="1"/>
</dbReference>
<comment type="similarity">
    <text evidence="2 5">Belongs to the acyl-CoA dehydrogenase family.</text>
</comment>
<evidence type="ECO:0000256" key="4">
    <source>
        <dbReference type="ARBA" id="ARBA00022827"/>
    </source>
</evidence>
<dbReference type="InterPro" id="IPR036250">
    <property type="entry name" value="AcylCo_DH-like_C"/>
</dbReference>
<evidence type="ECO:0000259" key="8">
    <source>
        <dbReference type="Pfam" id="PF02771"/>
    </source>
</evidence>
<sequence length="401" mass="42893">MTTTVSRLLPSEEAAELLDLTREIADGALAPRAAADEAAERFPRDVFRTLGQSGLLSLPYPEEYGGGGQPYEVYLQVVEEISARWASVGVGLSVHTLSCFALAEYGTDEQRGRWLADMLGGELLGAYCLSEPHAGSDPTAMRTRARRDGDAYLLRGEKAWTTHGGQADFYQVMARTSDHRTRGVSCFLVPAESAGLSADPPERKMGLTGSATATVRFDDVRVPEGRRIGEEGQGLPIALAGLDAGRLGIAAVAVGLAQGALNDALAYAKQRETFGKPIIGHQGVAFLLADMEAAVDSARATVLAAARRKDAGLPYGRQASIAKLVATEAAMRVTTDAVQVFGGAGYTRDFPVERYMREAKVMQIFEGTNQIQRLVISRHLAGARTEPSHHVLRAAPKEPKA</sequence>
<proteinExistence type="inferred from homology"/>
<dbReference type="InterPro" id="IPR006089">
    <property type="entry name" value="Acyl-CoA_DH_CS"/>
</dbReference>
<dbReference type="Pfam" id="PF02771">
    <property type="entry name" value="Acyl-CoA_dh_N"/>
    <property type="match status" value="1"/>
</dbReference>
<reference evidence="9 10" key="1">
    <citation type="submission" date="2022-12" db="EMBL/GenBank/DDBJ databases">
        <authorList>
            <person name="Mo P."/>
        </authorList>
    </citation>
    <scope>NUCLEOTIDE SEQUENCE [LARGE SCALE GENOMIC DNA]</scope>
    <source>
        <strain evidence="9 10">HUAS 2-6</strain>
    </source>
</reference>
<accession>A0ABY7PIY7</accession>
<evidence type="ECO:0000313" key="10">
    <source>
        <dbReference type="Proteomes" id="UP001212326"/>
    </source>
</evidence>
<organism evidence="9 10">
    <name type="scientific">Streptomyces camelliae</name>
    <dbReference type="NCBI Taxonomy" id="3004093"/>
    <lineage>
        <taxon>Bacteria</taxon>
        <taxon>Bacillati</taxon>
        <taxon>Actinomycetota</taxon>
        <taxon>Actinomycetes</taxon>
        <taxon>Kitasatosporales</taxon>
        <taxon>Streptomycetaceae</taxon>
        <taxon>Streptomyces</taxon>
    </lineage>
</organism>
<dbReference type="Pfam" id="PF00441">
    <property type="entry name" value="Acyl-CoA_dh_1"/>
    <property type="match status" value="1"/>
</dbReference>
<evidence type="ECO:0000259" key="7">
    <source>
        <dbReference type="Pfam" id="PF02770"/>
    </source>
</evidence>
<dbReference type="EMBL" id="CP115300">
    <property type="protein sequence ID" value="WBO69011.1"/>
    <property type="molecule type" value="Genomic_DNA"/>
</dbReference>
<dbReference type="PIRSF" id="PIRSF016578">
    <property type="entry name" value="HsaA"/>
    <property type="match status" value="1"/>
</dbReference>
<dbReference type="InterPro" id="IPR037069">
    <property type="entry name" value="AcylCoA_DH/ox_N_sf"/>
</dbReference>
<gene>
    <name evidence="9" type="ORF">O1G22_42735</name>
</gene>
<keyword evidence="4 5" id="KW-0274">FAD</keyword>
<evidence type="ECO:0000256" key="3">
    <source>
        <dbReference type="ARBA" id="ARBA00022630"/>
    </source>
</evidence>
<dbReference type="PROSITE" id="PS00072">
    <property type="entry name" value="ACYL_COA_DH_1"/>
    <property type="match status" value="1"/>
</dbReference>
<comment type="cofactor">
    <cofactor evidence="1 5">
        <name>FAD</name>
        <dbReference type="ChEBI" id="CHEBI:57692"/>
    </cofactor>
</comment>
<dbReference type="Pfam" id="PF02770">
    <property type="entry name" value="Acyl-CoA_dh_M"/>
    <property type="match status" value="1"/>
</dbReference>
<dbReference type="PANTHER" id="PTHR43884">
    <property type="entry name" value="ACYL-COA DEHYDROGENASE"/>
    <property type="match status" value="1"/>
</dbReference>
<keyword evidence="3 5" id="KW-0285">Flavoprotein</keyword>
<protein>
    <submittedName>
        <fullName evidence="9">Acyl-CoA dehydrogenase family protein</fullName>
    </submittedName>
</protein>
<dbReference type="Gene3D" id="1.10.540.10">
    <property type="entry name" value="Acyl-CoA dehydrogenase/oxidase, N-terminal domain"/>
    <property type="match status" value="1"/>
</dbReference>